<sequence>MVAALLPPAQSVVSGAIETIYGFTFLLAVFGAAGLGLAALWLPFLLSGRVRELFEVGPTGHWAANYALGFVALATVHVSALFVTLTNAPTDDAVASIVVFTGPAIALACWATAAFALPFAGYEWLEDAVATRLLLFAGAVWYAAVTTVPLFIAMVFYYFPG</sequence>
<comment type="caution">
    <text evidence="3">The sequence shown here is derived from an EMBL/GenBank/DDBJ whole genome shotgun (WGS) entry which is preliminary data.</text>
</comment>
<dbReference type="AlphaFoldDB" id="A0ABD5Y0A8"/>
<evidence type="ECO:0000313" key="4">
    <source>
        <dbReference type="Proteomes" id="UP001596432"/>
    </source>
</evidence>
<dbReference type="Proteomes" id="UP001596432">
    <property type="component" value="Unassembled WGS sequence"/>
</dbReference>
<keyword evidence="1" id="KW-1133">Transmembrane helix</keyword>
<gene>
    <name evidence="3" type="ORF">ACFQMA_13450</name>
</gene>
<dbReference type="GeneID" id="78821129"/>
<feature type="domain" description="DUF8162" evidence="2">
    <location>
        <begin position="23"/>
        <end position="161"/>
    </location>
</feature>
<organism evidence="3 4">
    <name type="scientific">Halosimplex aquaticum</name>
    <dbReference type="NCBI Taxonomy" id="3026162"/>
    <lineage>
        <taxon>Archaea</taxon>
        <taxon>Methanobacteriati</taxon>
        <taxon>Methanobacteriota</taxon>
        <taxon>Stenosarchaea group</taxon>
        <taxon>Halobacteria</taxon>
        <taxon>Halobacteriales</taxon>
        <taxon>Haloarculaceae</taxon>
        <taxon>Halosimplex</taxon>
    </lineage>
</organism>
<proteinExistence type="predicted"/>
<keyword evidence="1" id="KW-0472">Membrane</keyword>
<feature type="transmembrane region" description="Helical" evidence="1">
    <location>
        <begin position="20"/>
        <end position="42"/>
    </location>
</feature>
<feature type="transmembrane region" description="Helical" evidence="1">
    <location>
        <begin position="97"/>
        <end position="121"/>
    </location>
</feature>
<dbReference type="RefSeq" id="WP_274321911.1">
    <property type="nucleotide sequence ID" value="NZ_CP118158.1"/>
</dbReference>
<dbReference type="Pfam" id="PF26494">
    <property type="entry name" value="DUF8162"/>
    <property type="match status" value="1"/>
</dbReference>
<feature type="transmembrane region" description="Helical" evidence="1">
    <location>
        <begin position="63"/>
        <end position="85"/>
    </location>
</feature>
<protein>
    <recommendedName>
        <fullName evidence="2">DUF8162 domain-containing protein</fullName>
    </recommendedName>
</protein>
<feature type="transmembrane region" description="Helical" evidence="1">
    <location>
        <begin position="133"/>
        <end position="159"/>
    </location>
</feature>
<evidence type="ECO:0000313" key="3">
    <source>
        <dbReference type="EMBL" id="MFC7140823.1"/>
    </source>
</evidence>
<keyword evidence="4" id="KW-1185">Reference proteome</keyword>
<reference evidence="3 4" key="1">
    <citation type="journal article" date="2019" name="Int. J. Syst. Evol. Microbiol.">
        <title>The Global Catalogue of Microorganisms (GCM) 10K type strain sequencing project: providing services to taxonomists for standard genome sequencing and annotation.</title>
        <authorList>
            <consortium name="The Broad Institute Genomics Platform"/>
            <consortium name="The Broad Institute Genome Sequencing Center for Infectious Disease"/>
            <person name="Wu L."/>
            <person name="Ma J."/>
        </authorList>
    </citation>
    <scope>NUCLEOTIDE SEQUENCE [LARGE SCALE GENOMIC DNA]</scope>
    <source>
        <strain evidence="3 4">XZYJT29</strain>
    </source>
</reference>
<dbReference type="InterPro" id="IPR058476">
    <property type="entry name" value="DUF8162"/>
</dbReference>
<accession>A0ABD5Y0A8</accession>
<keyword evidence="1" id="KW-0812">Transmembrane</keyword>
<name>A0ABD5Y0A8_9EURY</name>
<dbReference type="EMBL" id="JBHTAS010000001">
    <property type="protein sequence ID" value="MFC7140823.1"/>
    <property type="molecule type" value="Genomic_DNA"/>
</dbReference>
<evidence type="ECO:0000256" key="1">
    <source>
        <dbReference type="SAM" id="Phobius"/>
    </source>
</evidence>
<evidence type="ECO:0000259" key="2">
    <source>
        <dbReference type="Pfam" id="PF26494"/>
    </source>
</evidence>